<keyword evidence="6 14" id="KW-0812">Transmembrane</keyword>
<keyword evidence="9 14" id="KW-0472">Membrane</keyword>
<evidence type="ECO:0000256" key="3">
    <source>
        <dbReference type="ARBA" id="ARBA00012374"/>
    </source>
</evidence>
<feature type="transmembrane region" description="Helical" evidence="14">
    <location>
        <begin position="95"/>
        <end position="112"/>
    </location>
</feature>
<keyword evidence="8 14" id="KW-1133">Transmembrane helix</keyword>
<organism evidence="15 16">
    <name type="scientific">Kordiimonas sediminis</name>
    <dbReference type="NCBI Taxonomy" id="1735581"/>
    <lineage>
        <taxon>Bacteria</taxon>
        <taxon>Pseudomonadati</taxon>
        <taxon>Pseudomonadota</taxon>
        <taxon>Alphaproteobacteria</taxon>
        <taxon>Kordiimonadales</taxon>
        <taxon>Kordiimonadaceae</taxon>
        <taxon>Kordiimonas</taxon>
    </lineage>
</organism>
<name>A0A919ANJ5_9PROT</name>
<feature type="transmembrane region" description="Helical" evidence="14">
    <location>
        <begin position="165"/>
        <end position="185"/>
    </location>
</feature>
<evidence type="ECO:0000256" key="1">
    <source>
        <dbReference type="ARBA" id="ARBA00004651"/>
    </source>
</evidence>
<evidence type="ECO:0000256" key="5">
    <source>
        <dbReference type="ARBA" id="ARBA00022475"/>
    </source>
</evidence>
<evidence type="ECO:0000256" key="8">
    <source>
        <dbReference type="ARBA" id="ARBA00022989"/>
    </source>
</evidence>
<comment type="similarity">
    <text evidence="2">Belongs to the UppP family.</text>
</comment>
<feature type="transmembrane region" description="Helical" evidence="14">
    <location>
        <begin position="16"/>
        <end position="34"/>
    </location>
</feature>
<dbReference type="GO" id="GO:0046677">
    <property type="term" value="P:response to antibiotic"/>
    <property type="evidence" value="ECO:0007669"/>
    <property type="project" value="UniProtKB-KW"/>
</dbReference>
<dbReference type="Pfam" id="PF02673">
    <property type="entry name" value="BacA"/>
    <property type="match status" value="1"/>
</dbReference>
<sequence length="250" mass="26314">MILLPTLTGMEDQGTLMDVAVHMGTLVAVLAYFFKDTKGLTLATLGAVGITPARRAVEGSEYPRMLWLLILATIPVIIAGFILSSTGAIQHLRSATVIATTSIVFGVLLYWADTKFPHDRDLSDLKLRGALIIGLSQILALIPGTSRSGITMTAARGLGFKRTDAARFSMLLSIPTITGAGTLAVKDMIDAGDAVLWGDALIAGGLSCIAALAAIHFLMRWLATASMTIFVVYRVGLGLLLFGLIGAGVI</sequence>
<comment type="catalytic activity">
    <reaction evidence="13">
        <text>di-trans,octa-cis-undecaprenyl diphosphate + H2O = di-trans,octa-cis-undecaprenyl phosphate + phosphate + H(+)</text>
        <dbReference type="Rhea" id="RHEA:28094"/>
        <dbReference type="ChEBI" id="CHEBI:15377"/>
        <dbReference type="ChEBI" id="CHEBI:15378"/>
        <dbReference type="ChEBI" id="CHEBI:43474"/>
        <dbReference type="ChEBI" id="CHEBI:58405"/>
        <dbReference type="ChEBI" id="CHEBI:60392"/>
        <dbReference type="EC" id="3.6.1.27"/>
    </reaction>
</comment>
<keyword evidence="5" id="KW-1003">Cell membrane</keyword>
<evidence type="ECO:0000256" key="6">
    <source>
        <dbReference type="ARBA" id="ARBA00022692"/>
    </source>
</evidence>
<evidence type="ECO:0000256" key="2">
    <source>
        <dbReference type="ARBA" id="ARBA00010621"/>
    </source>
</evidence>
<dbReference type="EC" id="3.6.1.27" evidence="3"/>
<keyword evidence="7" id="KW-0378">Hydrolase</keyword>
<evidence type="ECO:0000256" key="11">
    <source>
        <dbReference type="ARBA" id="ARBA00032707"/>
    </source>
</evidence>
<dbReference type="GO" id="GO:0005886">
    <property type="term" value="C:plasma membrane"/>
    <property type="evidence" value="ECO:0007669"/>
    <property type="project" value="UniProtKB-SubCell"/>
</dbReference>
<evidence type="ECO:0000256" key="7">
    <source>
        <dbReference type="ARBA" id="ARBA00022801"/>
    </source>
</evidence>
<comment type="caution">
    <text evidence="15">The sequence shown here is derived from an EMBL/GenBank/DDBJ whole genome shotgun (WGS) entry which is preliminary data.</text>
</comment>
<dbReference type="EMBL" id="BNCI01000001">
    <property type="protein sequence ID" value="GHF14587.1"/>
    <property type="molecule type" value="Genomic_DNA"/>
</dbReference>
<keyword evidence="16" id="KW-1185">Reference proteome</keyword>
<dbReference type="AlphaFoldDB" id="A0A919ANJ5"/>
<keyword evidence="10" id="KW-0046">Antibiotic resistance</keyword>
<comment type="subcellular location">
    <subcellularLocation>
        <location evidence="1">Cell membrane</location>
        <topology evidence="1">Multi-pass membrane protein</topology>
    </subcellularLocation>
</comment>
<evidence type="ECO:0000256" key="12">
    <source>
        <dbReference type="ARBA" id="ARBA00032932"/>
    </source>
</evidence>
<evidence type="ECO:0000313" key="16">
    <source>
        <dbReference type="Proteomes" id="UP000630923"/>
    </source>
</evidence>
<evidence type="ECO:0000256" key="13">
    <source>
        <dbReference type="ARBA" id="ARBA00047594"/>
    </source>
</evidence>
<dbReference type="PANTHER" id="PTHR30622">
    <property type="entry name" value="UNDECAPRENYL-DIPHOSPHATASE"/>
    <property type="match status" value="1"/>
</dbReference>
<reference evidence="15" key="2">
    <citation type="submission" date="2020-09" db="EMBL/GenBank/DDBJ databases">
        <authorList>
            <person name="Sun Q."/>
            <person name="Kim S."/>
        </authorList>
    </citation>
    <scope>NUCLEOTIDE SEQUENCE</scope>
    <source>
        <strain evidence="15">KCTC 42590</strain>
    </source>
</reference>
<evidence type="ECO:0000256" key="9">
    <source>
        <dbReference type="ARBA" id="ARBA00023136"/>
    </source>
</evidence>
<evidence type="ECO:0000256" key="10">
    <source>
        <dbReference type="ARBA" id="ARBA00023251"/>
    </source>
</evidence>
<accession>A0A919ANJ5</accession>
<protein>
    <recommendedName>
        <fullName evidence="4">Undecaprenyl-diphosphatase</fullName>
        <ecNumber evidence="3">3.6.1.27</ecNumber>
    </recommendedName>
    <alternativeName>
        <fullName evidence="12">Bacitracin resistance protein</fullName>
    </alternativeName>
    <alternativeName>
        <fullName evidence="11">Undecaprenyl pyrophosphate phosphatase</fullName>
    </alternativeName>
</protein>
<feature type="transmembrane region" description="Helical" evidence="14">
    <location>
        <begin position="127"/>
        <end position="144"/>
    </location>
</feature>
<dbReference type="GO" id="GO:0050380">
    <property type="term" value="F:undecaprenyl-diphosphatase activity"/>
    <property type="evidence" value="ECO:0007669"/>
    <property type="project" value="UniProtKB-EC"/>
</dbReference>
<evidence type="ECO:0000313" key="15">
    <source>
        <dbReference type="EMBL" id="GHF14587.1"/>
    </source>
</evidence>
<dbReference type="PANTHER" id="PTHR30622:SF4">
    <property type="entry name" value="UNDECAPRENYL-DIPHOSPHATASE"/>
    <property type="match status" value="1"/>
</dbReference>
<feature type="transmembrane region" description="Helical" evidence="14">
    <location>
        <begin position="231"/>
        <end position="249"/>
    </location>
</feature>
<dbReference type="InterPro" id="IPR003824">
    <property type="entry name" value="UppP"/>
</dbReference>
<reference evidence="15" key="1">
    <citation type="journal article" date="2014" name="Int. J. Syst. Evol. Microbiol.">
        <title>Complete genome sequence of Corynebacterium casei LMG S-19264T (=DSM 44701T), isolated from a smear-ripened cheese.</title>
        <authorList>
            <consortium name="US DOE Joint Genome Institute (JGI-PGF)"/>
            <person name="Walter F."/>
            <person name="Albersmeier A."/>
            <person name="Kalinowski J."/>
            <person name="Ruckert C."/>
        </authorList>
    </citation>
    <scope>NUCLEOTIDE SEQUENCE</scope>
    <source>
        <strain evidence="15">KCTC 42590</strain>
    </source>
</reference>
<dbReference type="Proteomes" id="UP000630923">
    <property type="component" value="Unassembled WGS sequence"/>
</dbReference>
<proteinExistence type="inferred from homology"/>
<gene>
    <name evidence="15" type="primary">uppP</name>
    <name evidence="15" type="ORF">GCM10017044_05860</name>
</gene>
<feature type="transmembrane region" description="Helical" evidence="14">
    <location>
        <begin position="65"/>
        <end position="83"/>
    </location>
</feature>
<evidence type="ECO:0000256" key="14">
    <source>
        <dbReference type="SAM" id="Phobius"/>
    </source>
</evidence>
<evidence type="ECO:0000256" key="4">
    <source>
        <dbReference type="ARBA" id="ARBA00021581"/>
    </source>
</evidence>
<feature type="transmembrane region" description="Helical" evidence="14">
    <location>
        <begin position="197"/>
        <end position="219"/>
    </location>
</feature>